<gene>
    <name evidence="1" type="ORF">RCOM_0913000</name>
</gene>
<keyword evidence="2" id="KW-1185">Reference proteome</keyword>
<evidence type="ECO:0000313" key="1">
    <source>
        <dbReference type="EMBL" id="EEF45335.1"/>
    </source>
</evidence>
<dbReference type="EMBL" id="EQ973814">
    <property type="protein sequence ID" value="EEF45335.1"/>
    <property type="molecule type" value="Genomic_DNA"/>
</dbReference>
<name>B9RTV3_RICCO</name>
<reference evidence="2" key="1">
    <citation type="journal article" date="2010" name="Nat. Biotechnol.">
        <title>Draft genome sequence of the oilseed species Ricinus communis.</title>
        <authorList>
            <person name="Chan A.P."/>
            <person name="Crabtree J."/>
            <person name="Zhao Q."/>
            <person name="Lorenzi H."/>
            <person name="Orvis J."/>
            <person name="Puiu D."/>
            <person name="Melake-Berhan A."/>
            <person name="Jones K.M."/>
            <person name="Redman J."/>
            <person name="Chen G."/>
            <person name="Cahoon E.B."/>
            <person name="Gedil M."/>
            <person name="Stanke M."/>
            <person name="Haas B.J."/>
            <person name="Wortman J.R."/>
            <person name="Fraser-Liggett C.M."/>
            <person name="Ravel J."/>
            <person name="Rabinowicz P.D."/>
        </authorList>
    </citation>
    <scope>NUCLEOTIDE SEQUENCE [LARGE SCALE GENOMIC DNA]</scope>
    <source>
        <strain evidence="2">cv. Hale</strain>
    </source>
</reference>
<protein>
    <submittedName>
        <fullName evidence="1">Uncharacterized protein</fullName>
    </submittedName>
</protein>
<organism evidence="1 2">
    <name type="scientific">Ricinus communis</name>
    <name type="common">Castor bean</name>
    <dbReference type="NCBI Taxonomy" id="3988"/>
    <lineage>
        <taxon>Eukaryota</taxon>
        <taxon>Viridiplantae</taxon>
        <taxon>Streptophyta</taxon>
        <taxon>Embryophyta</taxon>
        <taxon>Tracheophyta</taxon>
        <taxon>Spermatophyta</taxon>
        <taxon>Magnoliopsida</taxon>
        <taxon>eudicotyledons</taxon>
        <taxon>Gunneridae</taxon>
        <taxon>Pentapetalae</taxon>
        <taxon>rosids</taxon>
        <taxon>fabids</taxon>
        <taxon>Malpighiales</taxon>
        <taxon>Euphorbiaceae</taxon>
        <taxon>Acalyphoideae</taxon>
        <taxon>Acalypheae</taxon>
        <taxon>Ricinus</taxon>
    </lineage>
</organism>
<dbReference type="AlphaFoldDB" id="B9RTV3"/>
<evidence type="ECO:0000313" key="2">
    <source>
        <dbReference type="Proteomes" id="UP000008311"/>
    </source>
</evidence>
<sequence length="89" mass="9989">MEHIIQPLIHPPIVALQVALQLKLIVLVNACLLGPNATTTILAKFGPRTLSLMLFQSQMLPWIQSCFNPQMAPSFQFPDLSFLVQMFIL</sequence>
<proteinExistence type="predicted"/>
<dbReference type="InParanoid" id="B9RTV3"/>
<accession>B9RTV3</accession>
<dbReference type="Proteomes" id="UP000008311">
    <property type="component" value="Unassembled WGS sequence"/>
</dbReference>